<dbReference type="Pfam" id="PF13489">
    <property type="entry name" value="Methyltransf_23"/>
    <property type="match status" value="1"/>
</dbReference>
<dbReference type="Proteomes" id="UP001355207">
    <property type="component" value="Chromosome 8"/>
</dbReference>
<dbReference type="AlphaFoldDB" id="A0AAX4K166"/>
<dbReference type="PANTHER" id="PTHR43591">
    <property type="entry name" value="METHYLTRANSFERASE"/>
    <property type="match status" value="1"/>
</dbReference>
<evidence type="ECO:0000313" key="2">
    <source>
        <dbReference type="Proteomes" id="UP001355207"/>
    </source>
</evidence>
<protein>
    <recommendedName>
        <fullName evidence="3">Methyltransferase domain-containing protein</fullName>
    </recommendedName>
</protein>
<dbReference type="InterPro" id="IPR029063">
    <property type="entry name" value="SAM-dependent_MTases_sf"/>
</dbReference>
<dbReference type="EMBL" id="CP144105">
    <property type="protein sequence ID" value="WWC91466.1"/>
    <property type="molecule type" value="Genomic_DNA"/>
</dbReference>
<evidence type="ECO:0000313" key="1">
    <source>
        <dbReference type="EMBL" id="WWC91466.1"/>
    </source>
</evidence>
<proteinExistence type="predicted"/>
<sequence>MSTSDLSKHGSSSSKRTYNTDQGDLIMIFIYRNTADLFDGLLPRDIELTLQSGSSDKRVMDVGCGTGKWLIDLVEKYPNITEASGIDITLIHPQQFPSNVKFTRQDVLKPFPEDWIGRFDVIQARFLITGIKNFPSLLERLITLLKPGGYLIIVEPETKSHSTISDSLEEVSPASAKFGDISYQAMKKFGIDMDAAKNIPNYMRKSDSFDRVEQVSKDLPMSDWSDDPRLNEIGKAQIPNALAYPDTIRKLVLASGLVSQSEFETIKKDYIDETLKGEGKTVLPIWTIWGKKK</sequence>
<accession>A0AAX4K166</accession>
<dbReference type="RefSeq" id="XP_066078228.1">
    <property type="nucleotide sequence ID" value="XM_066222131.1"/>
</dbReference>
<evidence type="ECO:0008006" key="3">
    <source>
        <dbReference type="Google" id="ProtNLM"/>
    </source>
</evidence>
<dbReference type="GeneID" id="91097081"/>
<dbReference type="CDD" id="cd02440">
    <property type="entry name" value="AdoMet_MTases"/>
    <property type="match status" value="1"/>
</dbReference>
<keyword evidence="2" id="KW-1185">Reference proteome</keyword>
<reference evidence="1 2" key="1">
    <citation type="submission" date="2024-01" db="EMBL/GenBank/DDBJ databases">
        <title>Comparative genomics of Cryptococcus and Kwoniella reveals pathogenesis evolution and contrasting modes of karyotype evolution via chromosome fusion or intercentromeric recombination.</title>
        <authorList>
            <person name="Coelho M.A."/>
            <person name="David-Palma M."/>
            <person name="Shea T."/>
            <person name="Bowers K."/>
            <person name="McGinley-Smith S."/>
            <person name="Mohammad A.W."/>
            <person name="Gnirke A."/>
            <person name="Yurkov A.M."/>
            <person name="Nowrousian M."/>
            <person name="Sun S."/>
            <person name="Cuomo C.A."/>
            <person name="Heitman J."/>
        </authorList>
    </citation>
    <scope>NUCLEOTIDE SEQUENCE [LARGE SCALE GENOMIC DNA]</scope>
    <source>
        <strain evidence="1 2">CBS 6074</strain>
    </source>
</reference>
<dbReference type="SUPFAM" id="SSF53335">
    <property type="entry name" value="S-adenosyl-L-methionine-dependent methyltransferases"/>
    <property type="match status" value="1"/>
</dbReference>
<name>A0AAX4K166_9TREE</name>
<dbReference type="Gene3D" id="3.40.50.150">
    <property type="entry name" value="Vaccinia Virus protein VP39"/>
    <property type="match status" value="1"/>
</dbReference>
<gene>
    <name evidence="1" type="ORF">L201_006412</name>
</gene>
<organism evidence="1 2">
    <name type="scientific">Kwoniella dendrophila CBS 6074</name>
    <dbReference type="NCBI Taxonomy" id="1295534"/>
    <lineage>
        <taxon>Eukaryota</taxon>
        <taxon>Fungi</taxon>
        <taxon>Dikarya</taxon>
        <taxon>Basidiomycota</taxon>
        <taxon>Agaricomycotina</taxon>
        <taxon>Tremellomycetes</taxon>
        <taxon>Tremellales</taxon>
        <taxon>Cryptococcaceae</taxon>
        <taxon>Kwoniella</taxon>
    </lineage>
</organism>